<evidence type="ECO:0000313" key="1">
    <source>
        <dbReference type="EMBL" id="GAI53375.1"/>
    </source>
</evidence>
<dbReference type="AlphaFoldDB" id="X1QQY8"/>
<reference evidence="1" key="1">
    <citation type="journal article" date="2014" name="Front. Microbiol.">
        <title>High frequency of phylogenetically diverse reductive dehalogenase-homologous genes in deep subseafloor sedimentary metagenomes.</title>
        <authorList>
            <person name="Kawai M."/>
            <person name="Futagami T."/>
            <person name="Toyoda A."/>
            <person name="Takaki Y."/>
            <person name="Nishi S."/>
            <person name="Hori S."/>
            <person name="Arai W."/>
            <person name="Tsubouchi T."/>
            <person name="Morono Y."/>
            <person name="Uchiyama I."/>
            <person name="Ito T."/>
            <person name="Fujiyama A."/>
            <person name="Inagaki F."/>
            <person name="Takami H."/>
        </authorList>
    </citation>
    <scope>NUCLEOTIDE SEQUENCE</scope>
    <source>
        <strain evidence="1">Expedition CK06-06</strain>
    </source>
</reference>
<comment type="caution">
    <text evidence="1">The sequence shown here is derived from an EMBL/GenBank/DDBJ whole genome shotgun (WGS) entry which is preliminary data.</text>
</comment>
<feature type="non-terminal residue" evidence="1">
    <location>
        <position position="151"/>
    </location>
</feature>
<accession>X1QQY8</accession>
<organism evidence="1">
    <name type="scientific">marine sediment metagenome</name>
    <dbReference type="NCBI Taxonomy" id="412755"/>
    <lineage>
        <taxon>unclassified sequences</taxon>
        <taxon>metagenomes</taxon>
        <taxon>ecological metagenomes</taxon>
    </lineage>
</organism>
<proteinExistence type="predicted"/>
<protein>
    <submittedName>
        <fullName evidence="1">Uncharacterized protein</fullName>
    </submittedName>
</protein>
<sequence length="151" mass="17710">MDASYIENYRKIVLDNNFFNERKIVPQLFSFLNIKYILVRNGISSITLGNAEPLVPSDIIKNLLESSEDITKINTFDKVDIYKLDDNYYLPHFYIPREIIYTDKDIEDLPDILSSGNYPLRSAIYFKNQISGFDNIFSDDKNPPYNLEYNE</sequence>
<gene>
    <name evidence="1" type="ORF">S06H3_58255</name>
</gene>
<dbReference type="EMBL" id="BARV01037691">
    <property type="protein sequence ID" value="GAI53375.1"/>
    <property type="molecule type" value="Genomic_DNA"/>
</dbReference>
<name>X1QQY8_9ZZZZ</name>